<feature type="compositionally biased region" description="Polar residues" evidence="1">
    <location>
        <begin position="15"/>
        <end position="31"/>
    </location>
</feature>
<feature type="region of interest" description="Disordered" evidence="1">
    <location>
        <begin position="1"/>
        <end position="31"/>
    </location>
</feature>
<evidence type="ECO:0000256" key="1">
    <source>
        <dbReference type="SAM" id="MobiDB-lite"/>
    </source>
</evidence>
<name>A0A8S2VIW8_9BILA</name>
<sequence length="129" mass="14328">MTPPSTPSRVAMNGMSHQPSTPYHHQQQPQMSTPQAVYPPIYFPIQANMPYLPMTGTYLVPQGGPPQQLQPSFYPTFYSHSGTHQAAGQLFNGQAYIQSPYMYSMSLPAMQGQYQVTTSANDVSMTSEY</sequence>
<accession>A0A8S2VIW8</accession>
<dbReference type="EMBL" id="CAJOBH010056090">
    <property type="protein sequence ID" value="CAF4402442.1"/>
    <property type="molecule type" value="Genomic_DNA"/>
</dbReference>
<dbReference type="Proteomes" id="UP000681967">
    <property type="component" value="Unassembled WGS sequence"/>
</dbReference>
<protein>
    <submittedName>
        <fullName evidence="2">Uncharacterized protein</fullName>
    </submittedName>
</protein>
<reference evidence="2" key="1">
    <citation type="submission" date="2021-02" db="EMBL/GenBank/DDBJ databases">
        <authorList>
            <person name="Nowell W R."/>
        </authorList>
    </citation>
    <scope>NUCLEOTIDE SEQUENCE</scope>
</reference>
<proteinExistence type="predicted"/>
<organism evidence="2 3">
    <name type="scientific">Rotaria magnacalcarata</name>
    <dbReference type="NCBI Taxonomy" id="392030"/>
    <lineage>
        <taxon>Eukaryota</taxon>
        <taxon>Metazoa</taxon>
        <taxon>Spiralia</taxon>
        <taxon>Gnathifera</taxon>
        <taxon>Rotifera</taxon>
        <taxon>Eurotatoria</taxon>
        <taxon>Bdelloidea</taxon>
        <taxon>Philodinida</taxon>
        <taxon>Philodinidae</taxon>
        <taxon>Rotaria</taxon>
    </lineage>
</organism>
<evidence type="ECO:0000313" key="2">
    <source>
        <dbReference type="EMBL" id="CAF4402442.1"/>
    </source>
</evidence>
<comment type="caution">
    <text evidence="2">The sequence shown here is derived from an EMBL/GenBank/DDBJ whole genome shotgun (WGS) entry which is preliminary data.</text>
</comment>
<evidence type="ECO:0000313" key="3">
    <source>
        <dbReference type="Proteomes" id="UP000681967"/>
    </source>
</evidence>
<gene>
    <name evidence="2" type="ORF">BYL167_LOCUS31609</name>
</gene>
<dbReference type="AlphaFoldDB" id="A0A8S2VIW8"/>